<dbReference type="EMBL" id="FNDJ01000031">
    <property type="protein sequence ID" value="SDL83234.1"/>
    <property type="molecule type" value="Genomic_DNA"/>
</dbReference>
<dbReference type="Gene3D" id="2.60.120.200">
    <property type="match status" value="3"/>
</dbReference>
<evidence type="ECO:0000313" key="14">
    <source>
        <dbReference type="Proteomes" id="UP000199202"/>
    </source>
</evidence>
<dbReference type="PANTHER" id="PTHR19277">
    <property type="entry name" value="PENTRAXIN"/>
    <property type="match status" value="1"/>
</dbReference>
<dbReference type="GO" id="GO:0046872">
    <property type="term" value="F:metal ion binding"/>
    <property type="evidence" value="ECO:0007669"/>
    <property type="project" value="UniProtKB-KW"/>
</dbReference>
<feature type="domain" description="LamG-like jellyroll fold" evidence="12">
    <location>
        <begin position="26"/>
        <end position="169"/>
    </location>
</feature>
<comment type="subcellular location">
    <subcellularLocation>
        <location evidence="2">Cell projection</location>
    </subcellularLocation>
</comment>
<dbReference type="InterPro" id="IPR031325">
    <property type="entry name" value="RHS_repeat"/>
</dbReference>
<keyword evidence="4" id="KW-0732">Signal</keyword>
<dbReference type="STRING" id="633440.SAMN05421869_13181"/>
<proteinExistence type="predicted"/>
<dbReference type="Proteomes" id="UP000199202">
    <property type="component" value="Unassembled WGS sequence"/>
</dbReference>
<evidence type="ECO:0000256" key="3">
    <source>
        <dbReference type="ARBA" id="ARBA00022723"/>
    </source>
</evidence>
<dbReference type="SUPFAM" id="SSF49265">
    <property type="entry name" value="Fibronectin type III"/>
    <property type="match status" value="2"/>
</dbReference>
<dbReference type="InterPro" id="IPR001791">
    <property type="entry name" value="Laminin_G"/>
</dbReference>
<keyword evidence="8" id="KW-0378">Hydrolase</keyword>
<dbReference type="OrthoDB" id="463714at2"/>
<feature type="domain" description="Fibronectin type-III" evidence="10">
    <location>
        <begin position="668"/>
        <end position="748"/>
    </location>
</feature>
<keyword evidence="14" id="KW-1185">Reference proteome</keyword>
<dbReference type="InterPro" id="IPR013320">
    <property type="entry name" value="ConA-like_dom_sf"/>
</dbReference>
<dbReference type="InterPro" id="IPR006530">
    <property type="entry name" value="YD"/>
</dbReference>
<dbReference type="AlphaFoldDB" id="A0A1G9N9V8"/>
<dbReference type="SMART" id="SM00560">
    <property type="entry name" value="LamGL"/>
    <property type="match status" value="2"/>
</dbReference>
<dbReference type="NCBIfam" id="TIGR01643">
    <property type="entry name" value="YD_repeat_2x"/>
    <property type="match status" value="1"/>
</dbReference>
<feature type="domain" description="Laminin G" evidence="11">
    <location>
        <begin position="469"/>
        <end position="610"/>
    </location>
</feature>
<keyword evidence="9" id="KW-0624">Polysaccharide degradation</keyword>
<evidence type="ECO:0000259" key="12">
    <source>
        <dbReference type="SMART" id="SM00560"/>
    </source>
</evidence>
<dbReference type="InterPro" id="IPR006558">
    <property type="entry name" value="LamG-like"/>
</dbReference>
<evidence type="ECO:0000256" key="5">
    <source>
        <dbReference type="ARBA" id="ARBA00022837"/>
    </source>
</evidence>
<evidence type="ECO:0000259" key="10">
    <source>
        <dbReference type="SMART" id="SM00060"/>
    </source>
</evidence>
<dbReference type="GO" id="GO:0000272">
    <property type="term" value="P:polysaccharide catabolic process"/>
    <property type="evidence" value="ECO:0007669"/>
    <property type="project" value="UniProtKB-KW"/>
</dbReference>
<evidence type="ECO:0000256" key="2">
    <source>
        <dbReference type="ARBA" id="ARBA00004316"/>
    </source>
</evidence>
<keyword evidence="3" id="KW-0479">Metal-binding</keyword>
<dbReference type="SMART" id="SM00282">
    <property type="entry name" value="LamG"/>
    <property type="match status" value="3"/>
</dbReference>
<evidence type="ECO:0000256" key="9">
    <source>
        <dbReference type="ARBA" id="ARBA00023326"/>
    </source>
</evidence>
<evidence type="ECO:0000256" key="4">
    <source>
        <dbReference type="ARBA" id="ARBA00022729"/>
    </source>
</evidence>
<evidence type="ECO:0000256" key="1">
    <source>
        <dbReference type="ARBA" id="ARBA00001913"/>
    </source>
</evidence>
<dbReference type="Pfam" id="PF00041">
    <property type="entry name" value="fn3"/>
    <property type="match status" value="1"/>
</dbReference>
<feature type="domain" description="Laminin G" evidence="11">
    <location>
        <begin position="249"/>
        <end position="386"/>
    </location>
</feature>
<name>A0A1G9N9V8_9ACTN</name>
<dbReference type="CDD" id="cd00110">
    <property type="entry name" value="LamG"/>
    <property type="match status" value="1"/>
</dbReference>
<dbReference type="SUPFAM" id="SSF49899">
    <property type="entry name" value="Concanavalin A-like lectins/glucanases"/>
    <property type="match status" value="3"/>
</dbReference>
<feature type="domain" description="LamG-like jellyroll fold" evidence="12">
    <location>
        <begin position="249"/>
        <end position="391"/>
    </location>
</feature>
<dbReference type="InterPro" id="IPR036116">
    <property type="entry name" value="FN3_sf"/>
</dbReference>
<keyword evidence="9" id="KW-0119">Carbohydrate metabolism</keyword>
<keyword evidence="6" id="KW-1015">Disulfide bond</keyword>
<dbReference type="GO" id="GO:0042995">
    <property type="term" value="C:cell projection"/>
    <property type="evidence" value="ECO:0007669"/>
    <property type="project" value="UniProtKB-SubCell"/>
</dbReference>
<accession>A0A1G9N9V8</accession>
<dbReference type="SMART" id="SM00060">
    <property type="entry name" value="FN3"/>
    <property type="match status" value="2"/>
</dbReference>
<sequence>MTYAASLPGTAFMAANPHRAYEVGTGDFTVAAWVRTAAPGGTGTVIGRKGTEGGAGQGGFLVVIQPEGFVKFATDNGTGFWEAVTATRTVAGDGYWHHLAAVRRAGALEIYVDGVRQQVVTRGTGTSPLNVSNGRRLTVGCVDQTQERYRFLTGTVGAVAFWAGARTAQQVAADMRTVPEGAEPLGYWGFDLGDGSDRSRQNNPMAAVGGGVTFTSPGAPVTKGDFAAVLNAGGHLAAPPNNAYVMQANDFTIEAWVRTAVPGGSGTVVGYKGTEGGPQQGGYLLVVRPDGTIKFATDDGTTFREVVTVPTAVNDTRWHHVAAVRRQAVLVVCLDGREVAGAMGGPGAGPLPITSVRRLTIGTVDQAQERYRPFTGAVDEVKLWRVARTVAQVAADMGAEPRADEPGLAGYWPFSYQSGHDLSAVANAAAITGNVTFQTPGARGDHTLSLTGGAFLSAPAHPAYTIGTGDFTVEAWIRAPAGGSGTVVGRKGTEGGPGKGGFLLTVKPDGMVSFATDDGMSFWVADTAPAALSDVTVNDGYWHHLAGIRRSGLLEIHIDGRNVPVTANGSGRTPLNVDNGLRLTIGGVDQAQEPYRAFSGSVGAVALWRSARPAADLSPLKGDEPGLAGYWDFGLRDGSDLSPAHNTMTPTGTVTYVSPGPPYGQVIADAPVPTQLAYDAGTLHLEWRAVASPPAGGAYAVEVLDADNRPVATAQSRTISTDVPVTLDPAVRYRTRVRAVGAFVAGPWSAAVPLVSAVPEVTAVEYDGTTVKVAFTATSGVTAELVVDGKPAATASGTTGPLELRKTITATEHAEVRLRATAGIAAGPWTAAVPVIAAVPQGLLVACDGTGITVAWQPLTGAARYSVEVIADGVPGDPVDAPAGPTTHMALAPGVTYEAQVRGRNGVSQGPWSPPAAGPYARHQVVTRDGLGRIRQVSDEHTRTAYEYDPFGNVTSITTTPAS</sequence>
<dbReference type="InterPro" id="IPR051360">
    <property type="entry name" value="Neuronal_Pentraxin_Related"/>
</dbReference>
<feature type="domain" description="Laminin G" evidence="11">
    <location>
        <begin position="26"/>
        <end position="164"/>
    </location>
</feature>
<gene>
    <name evidence="13" type="ORF">SAMN05421869_13181</name>
</gene>
<keyword evidence="5" id="KW-0106">Calcium</keyword>
<dbReference type="Pfam" id="PF13385">
    <property type="entry name" value="Laminin_G_3"/>
    <property type="match status" value="3"/>
</dbReference>
<feature type="domain" description="Fibronectin type-III" evidence="10">
    <location>
        <begin position="837"/>
        <end position="910"/>
    </location>
</feature>
<evidence type="ECO:0000259" key="11">
    <source>
        <dbReference type="SMART" id="SM00282"/>
    </source>
</evidence>
<evidence type="ECO:0000256" key="6">
    <source>
        <dbReference type="ARBA" id="ARBA00023157"/>
    </source>
</evidence>
<evidence type="ECO:0000313" key="13">
    <source>
        <dbReference type="EMBL" id="SDL83234.1"/>
    </source>
</evidence>
<keyword evidence="7" id="KW-0966">Cell projection</keyword>
<evidence type="ECO:0000256" key="8">
    <source>
        <dbReference type="ARBA" id="ARBA00023295"/>
    </source>
</evidence>
<dbReference type="Pfam" id="PF05593">
    <property type="entry name" value="RHS_repeat"/>
    <property type="match status" value="1"/>
</dbReference>
<reference evidence="13 14" key="1">
    <citation type="submission" date="2016-10" db="EMBL/GenBank/DDBJ databases">
        <authorList>
            <person name="de Groot N.N."/>
        </authorList>
    </citation>
    <scope>NUCLEOTIDE SEQUENCE [LARGE SCALE GENOMIC DNA]</scope>
    <source>
        <strain evidence="13 14">CGMCC 4.6533</strain>
    </source>
</reference>
<evidence type="ECO:0000256" key="7">
    <source>
        <dbReference type="ARBA" id="ARBA00023273"/>
    </source>
</evidence>
<dbReference type="RefSeq" id="WP_090945646.1">
    <property type="nucleotide sequence ID" value="NZ_FNDJ01000031.1"/>
</dbReference>
<dbReference type="CDD" id="cd00063">
    <property type="entry name" value="FN3"/>
    <property type="match status" value="1"/>
</dbReference>
<dbReference type="GO" id="GO:0016798">
    <property type="term" value="F:hydrolase activity, acting on glycosyl bonds"/>
    <property type="evidence" value="ECO:0007669"/>
    <property type="project" value="UniProtKB-KW"/>
</dbReference>
<organism evidence="13 14">
    <name type="scientific">Nonomuraea jiangxiensis</name>
    <dbReference type="NCBI Taxonomy" id="633440"/>
    <lineage>
        <taxon>Bacteria</taxon>
        <taxon>Bacillati</taxon>
        <taxon>Actinomycetota</taxon>
        <taxon>Actinomycetes</taxon>
        <taxon>Streptosporangiales</taxon>
        <taxon>Streptosporangiaceae</taxon>
        <taxon>Nonomuraea</taxon>
    </lineage>
</organism>
<dbReference type="InterPro" id="IPR003961">
    <property type="entry name" value="FN3_dom"/>
</dbReference>
<keyword evidence="8" id="KW-0326">Glycosidase</keyword>
<comment type="cofactor">
    <cofactor evidence="1">
        <name>Ca(2+)</name>
        <dbReference type="ChEBI" id="CHEBI:29108"/>
    </cofactor>
</comment>
<dbReference type="PANTHER" id="PTHR19277:SF125">
    <property type="entry name" value="B6"/>
    <property type="match status" value="1"/>
</dbReference>
<protein>
    <submittedName>
        <fullName evidence="13">YD repeat-containing protein</fullName>
    </submittedName>
</protein>